<dbReference type="PANTHER" id="PTHR33507">
    <property type="entry name" value="INNER MEMBRANE PROTEIN YBBJ"/>
    <property type="match status" value="1"/>
</dbReference>
<evidence type="ECO:0000256" key="4">
    <source>
        <dbReference type="ARBA" id="ARBA00023136"/>
    </source>
</evidence>
<dbReference type="Pfam" id="PF01957">
    <property type="entry name" value="NfeD"/>
    <property type="match status" value="1"/>
</dbReference>
<sequence length="232" mass="26115">MFAIYWMGAAVILLLIEILTLGLTSIWFAGGAVLAAVTAFVGGPLLLQLAVFIAVSCLLFFFTRPLAQKYLNSSVEKTNVEALIGQHGIVRETIDNFQGKGKVYVNGMDWSAKSLHDEEIPEGTEIVIHKIQGVKLIVDAIPVPKSRTENEIHVVPDEPETPDIWKQEEPEIWREAEEEEEAWMPGIWDEEEEADHLEEEETPELQAEEEEESEDIEAEDTDIGKSKKEKEE</sequence>
<dbReference type="InterPro" id="IPR052165">
    <property type="entry name" value="Membrane_assoc_protease"/>
</dbReference>
<evidence type="ECO:0000313" key="8">
    <source>
        <dbReference type="EMBL" id="HJC50777.1"/>
    </source>
</evidence>
<proteinExistence type="predicted"/>
<comment type="caution">
    <text evidence="8">The sequence shown here is derived from an EMBL/GenBank/DDBJ whole genome shotgun (WGS) entry which is preliminary data.</text>
</comment>
<feature type="domain" description="NfeD-like C-terminal" evidence="7">
    <location>
        <begin position="80"/>
        <end position="138"/>
    </location>
</feature>
<dbReference type="InterPro" id="IPR002810">
    <property type="entry name" value="NfeD-like_C"/>
</dbReference>
<evidence type="ECO:0000259" key="7">
    <source>
        <dbReference type="Pfam" id="PF01957"/>
    </source>
</evidence>
<dbReference type="AlphaFoldDB" id="A0A9D2PHH5"/>
<organism evidence="8 9">
    <name type="scientific">Candidatus Anaerostipes avistercoris</name>
    <dbReference type="NCBI Taxonomy" id="2838462"/>
    <lineage>
        <taxon>Bacteria</taxon>
        <taxon>Bacillati</taxon>
        <taxon>Bacillota</taxon>
        <taxon>Clostridia</taxon>
        <taxon>Lachnospirales</taxon>
        <taxon>Lachnospiraceae</taxon>
        <taxon>Anaerostipes</taxon>
    </lineage>
</organism>
<keyword evidence="4 6" id="KW-0472">Membrane</keyword>
<feature type="compositionally biased region" description="Basic and acidic residues" evidence="5">
    <location>
        <begin position="222"/>
        <end position="232"/>
    </location>
</feature>
<accession>A0A9D2PHH5</accession>
<dbReference type="Proteomes" id="UP000823904">
    <property type="component" value="Unassembled WGS sequence"/>
</dbReference>
<feature type="transmembrane region" description="Helical" evidence="6">
    <location>
        <begin position="45"/>
        <end position="63"/>
    </location>
</feature>
<dbReference type="GO" id="GO:0005886">
    <property type="term" value="C:plasma membrane"/>
    <property type="evidence" value="ECO:0007669"/>
    <property type="project" value="TreeGrafter"/>
</dbReference>
<dbReference type="EMBL" id="DWWD01000036">
    <property type="protein sequence ID" value="HJC50777.1"/>
    <property type="molecule type" value="Genomic_DNA"/>
</dbReference>
<reference evidence="8" key="2">
    <citation type="submission" date="2021-04" db="EMBL/GenBank/DDBJ databases">
        <authorList>
            <person name="Gilroy R."/>
        </authorList>
    </citation>
    <scope>NUCLEOTIDE SEQUENCE</scope>
    <source>
        <strain evidence="8">ChiSjej3B21-8574</strain>
    </source>
</reference>
<gene>
    <name evidence="8" type="ORF">H9754_09465</name>
</gene>
<evidence type="ECO:0000256" key="1">
    <source>
        <dbReference type="ARBA" id="ARBA00004141"/>
    </source>
</evidence>
<name>A0A9D2PHH5_9FIRM</name>
<dbReference type="InterPro" id="IPR012340">
    <property type="entry name" value="NA-bd_OB-fold"/>
</dbReference>
<feature type="compositionally biased region" description="Acidic residues" evidence="5">
    <location>
        <begin position="176"/>
        <end position="221"/>
    </location>
</feature>
<reference evidence="8" key="1">
    <citation type="journal article" date="2021" name="PeerJ">
        <title>Extensive microbial diversity within the chicken gut microbiome revealed by metagenomics and culture.</title>
        <authorList>
            <person name="Gilroy R."/>
            <person name="Ravi A."/>
            <person name="Getino M."/>
            <person name="Pursley I."/>
            <person name="Horton D.L."/>
            <person name="Alikhan N.F."/>
            <person name="Baker D."/>
            <person name="Gharbi K."/>
            <person name="Hall N."/>
            <person name="Watson M."/>
            <person name="Adriaenssens E.M."/>
            <person name="Foster-Nyarko E."/>
            <person name="Jarju S."/>
            <person name="Secka A."/>
            <person name="Antonio M."/>
            <person name="Oren A."/>
            <person name="Chaudhuri R.R."/>
            <person name="La Ragione R."/>
            <person name="Hildebrand F."/>
            <person name="Pallen M.J."/>
        </authorList>
    </citation>
    <scope>NUCLEOTIDE SEQUENCE</scope>
    <source>
        <strain evidence="8">ChiSjej3B21-8574</strain>
    </source>
</reference>
<feature type="region of interest" description="Disordered" evidence="5">
    <location>
        <begin position="175"/>
        <end position="232"/>
    </location>
</feature>
<dbReference type="Gene3D" id="2.40.50.140">
    <property type="entry name" value="Nucleic acid-binding proteins"/>
    <property type="match status" value="1"/>
</dbReference>
<evidence type="ECO:0000256" key="6">
    <source>
        <dbReference type="SAM" id="Phobius"/>
    </source>
</evidence>
<evidence type="ECO:0000256" key="5">
    <source>
        <dbReference type="SAM" id="MobiDB-lite"/>
    </source>
</evidence>
<dbReference type="PANTHER" id="PTHR33507:SF3">
    <property type="entry name" value="INNER MEMBRANE PROTEIN YBBJ"/>
    <property type="match status" value="1"/>
</dbReference>
<keyword evidence="3 6" id="KW-1133">Transmembrane helix</keyword>
<protein>
    <submittedName>
        <fullName evidence="8">NfeD family protein</fullName>
    </submittedName>
</protein>
<comment type="subcellular location">
    <subcellularLocation>
        <location evidence="1">Membrane</location>
        <topology evidence="1">Multi-pass membrane protein</topology>
    </subcellularLocation>
</comment>
<evidence type="ECO:0000256" key="3">
    <source>
        <dbReference type="ARBA" id="ARBA00022989"/>
    </source>
</evidence>
<evidence type="ECO:0000256" key="2">
    <source>
        <dbReference type="ARBA" id="ARBA00022692"/>
    </source>
</evidence>
<dbReference type="SUPFAM" id="SSF141322">
    <property type="entry name" value="NfeD domain-like"/>
    <property type="match status" value="1"/>
</dbReference>
<keyword evidence="2 6" id="KW-0812">Transmembrane</keyword>
<evidence type="ECO:0000313" key="9">
    <source>
        <dbReference type="Proteomes" id="UP000823904"/>
    </source>
</evidence>